<evidence type="ECO:0000313" key="2">
    <source>
        <dbReference type="EMBL" id="ODM88715.1"/>
    </source>
</evidence>
<evidence type="ECO:0000313" key="3">
    <source>
        <dbReference type="Proteomes" id="UP000094527"/>
    </source>
</evidence>
<protein>
    <submittedName>
        <fullName evidence="2">Uncharacterized protein</fullName>
    </submittedName>
</protein>
<feature type="chain" id="PRO_5008903542" evidence="1">
    <location>
        <begin position="26"/>
        <end position="77"/>
    </location>
</feature>
<evidence type="ECO:0000256" key="1">
    <source>
        <dbReference type="SAM" id="SignalP"/>
    </source>
</evidence>
<keyword evidence="1" id="KW-0732">Signal</keyword>
<dbReference type="AlphaFoldDB" id="A0A1D2M6X2"/>
<reference evidence="2 3" key="1">
    <citation type="journal article" date="2016" name="Genome Biol. Evol.">
        <title>Gene Family Evolution Reflects Adaptation to Soil Environmental Stressors in the Genome of the Collembolan Orchesella cincta.</title>
        <authorList>
            <person name="Faddeeva-Vakhrusheva A."/>
            <person name="Derks M.F."/>
            <person name="Anvar S.Y."/>
            <person name="Agamennone V."/>
            <person name="Suring W."/>
            <person name="Smit S."/>
            <person name="van Straalen N.M."/>
            <person name="Roelofs D."/>
        </authorList>
    </citation>
    <scope>NUCLEOTIDE SEQUENCE [LARGE SCALE GENOMIC DNA]</scope>
    <source>
        <tissue evidence="2">Mixed pool</tissue>
    </source>
</reference>
<proteinExistence type="predicted"/>
<organism evidence="2 3">
    <name type="scientific">Orchesella cincta</name>
    <name type="common">Springtail</name>
    <name type="synonym">Podura cincta</name>
    <dbReference type="NCBI Taxonomy" id="48709"/>
    <lineage>
        <taxon>Eukaryota</taxon>
        <taxon>Metazoa</taxon>
        <taxon>Ecdysozoa</taxon>
        <taxon>Arthropoda</taxon>
        <taxon>Hexapoda</taxon>
        <taxon>Collembola</taxon>
        <taxon>Entomobryomorpha</taxon>
        <taxon>Entomobryoidea</taxon>
        <taxon>Orchesellidae</taxon>
        <taxon>Orchesellinae</taxon>
        <taxon>Orchesella</taxon>
    </lineage>
</organism>
<accession>A0A1D2M6X2</accession>
<feature type="signal peptide" evidence="1">
    <location>
        <begin position="1"/>
        <end position="25"/>
    </location>
</feature>
<dbReference type="Proteomes" id="UP000094527">
    <property type="component" value="Unassembled WGS sequence"/>
</dbReference>
<comment type="caution">
    <text evidence="2">The sequence shown here is derived from an EMBL/GenBank/DDBJ whole genome shotgun (WGS) entry which is preliminary data.</text>
</comment>
<name>A0A1D2M6X2_ORCCI</name>
<gene>
    <name evidence="2" type="ORF">Ocin01_17965</name>
</gene>
<sequence length="77" mass="8470">MAMAQSTVLTSLSVLVAVLFATVNTSPVASKQKILMDSFFWEPPVTRSSTLRFQTLLETSLTVWLAVHSDSKCHSLL</sequence>
<keyword evidence="3" id="KW-1185">Reference proteome</keyword>
<dbReference type="EMBL" id="LJIJ01003284">
    <property type="protein sequence ID" value="ODM88715.1"/>
    <property type="molecule type" value="Genomic_DNA"/>
</dbReference>